<sequence length="576" mass="63066">MNNAIPNHHMAWASQPNQLPPSLSGPLSSVSGFQPDNPSGSSNPRFAIGLDLGTTFSGGTVKASKPGFRHTPYYWIEGNAEAGSADAFGPGPKAPTRLALYPPSQGASEPHRWGYQVSDDEESFRWFKLGLVHEDELHEDLQGATELDEARALRSQHKAKVSELVEIYMRKLWGHTVQQIASQHHMTGDQVVQAEIHVVLGVPANWKSGTRLSLLKAARAAGIPGQHPLSTVETYIEPEAATIALVEHGAVPADLTSGDIITICDCGGGKSDAISFEIQPTQPFVLDGCVPAEARFCGSVQLESLFMQRLKSKIQALADPDKAATLSFRDIRPLFHRLWELGIKRQFDGSSRDWSEVIPDYLLRNGNRRITRRSANRTAAATVTFTGSEAGELFDLTIRKIIGLVGDQVRAVWEKKKRLPKFVIVCGGFSQNLYLRTKLAEEIDSLNAEYKHKHPSGTIRREVAEPLYVEQAVSTGCAMQAFEHHIEKFEIQPGPSVRIASRIAGSSYGIATQQGFRQFVTQGDSLPVAQPKFIELQLPDFVLVSGWGELTSVSLVIVRGQATQLVPSARGRESAK</sequence>
<evidence type="ECO:0000256" key="1">
    <source>
        <dbReference type="SAM" id="MobiDB-lite"/>
    </source>
</evidence>
<evidence type="ECO:0000313" key="2">
    <source>
        <dbReference type="EMBL" id="KAK4239028.1"/>
    </source>
</evidence>
<comment type="caution">
    <text evidence="2">The sequence shown here is derived from an EMBL/GenBank/DDBJ whole genome shotgun (WGS) entry which is preliminary data.</text>
</comment>
<dbReference type="Proteomes" id="UP001303760">
    <property type="component" value="Unassembled WGS sequence"/>
</dbReference>
<dbReference type="EMBL" id="MU860076">
    <property type="protein sequence ID" value="KAK4239028.1"/>
    <property type="molecule type" value="Genomic_DNA"/>
</dbReference>
<proteinExistence type="predicted"/>
<dbReference type="InterPro" id="IPR043129">
    <property type="entry name" value="ATPase_NBD"/>
</dbReference>
<accession>A0AAN7HD00</accession>
<dbReference type="PANTHER" id="PTHR14187">
    <property type="entry name" value="ALPHA KINASE/ELONGATION FACTOR 2 KINASE"/>
    <property type="match status" value="1"/>
</dbReference>
<evidence type="ECO:0008006" key="4">
    <source>
        <dbReference type="Google" id="ProtNLM"/>
    </source>
</evidence>
<feature type="compositionally biased region" description="Low complexity" evidence="1">
    <location>
        <begin position="14"/>
        <end position="32"/>
    </location>
</feature>
<reference evidence="2" key="2">
    <citation type="submission" date="2023-05" db="EMBL/GenBank/DDBJ databases">
        <authorList>
            <consortium name="Lawrence Berkeley National Laboratory"/>
            <person name="Steindorff A."/>
            <person name="Hensen N."/>
            <person name="Bonometti L."/>
            <person name="Westerberg I."/>
            <person name="Brannstrom I.O."/>
            <person name="Guillou S."/>
            <person name="Cros-Aarteil S."/>
            <person name="Calhoun S."/>
            <person name="Haridas S."/>
            <person name="Kuo A."/>
            <person name="Mondo S."/>
            <person name="Pangilinan J."/>
            <person name="Riley R."/>
            <person name="Labutti K."/>
            <person name="Andreopoulos B."/>
            <person name="Lipzen A."/>
            <person name="Chen C."/>
            <person name="Yanf M."/>
            <person name="Daum C."/>
            <person name="Ng V."/>
            <person name="Clum A."/>
            <person name="Ohm R."/>
            <person name="Martin F."/>
            <person name="Silar P."/>
            <person name="Natvig D."/>
            <person name="Lalanne C."/>
            <person name="Gautier V."/>
            <person name="Ament-Velasquez S.L."/>
            <person name="Kruys A."/>
            <person name="Hutchinson M.I."/>
            <person name="Powell A.J."/>
            <person name="Barry K."/>
            <person name="Miller A.N."/>
            <person name="Grigoriev I.V."/>
            <person name="Debuchy R."/>
            <person name="Gladieux P."/>
            <person name="Thoren M.H."/>
            <person name="Johannesson H."/>
        </authorList>
    </citation>
    <scope>NUCLEOTIDE SEQUENCE</scope>
    <source>
        <strain evidence="2">CBS 532.94</strain>
    </source>
</reference>
<dbReference type="PANTHER" id="PTHR14187:SF5">
    <property type="entry name" value="HEAT SHOCK 70 KDA PROTEIN 12A"/>
    <property type="match status" value="1"/>
</dbReference>
<dbReference type="AlphaFoldDB" id="A0AAN7HD00"/>
<evidence type="ECO:0000313" key="3">
    <source>
        <dbReference type="Proteomes" id="UP001303760"/>
    </source>
</evidence>
<name>A0AAN7HD00_9PEZI</name>
<reference evidence="2" key="1">
    <citation type="journal article" date="2023" name="Mol. Phylogenet. Evol.">
        <title>Genome-scale phylogeny and comparative genomics of the fungal order Sordariales.</title>
        <authorList>
            <person name="Hensen N."/>
            <person name="Bonometti L."/>
            <person name="Westerberg I."/>
            <person name="Brannstrom I.O."/>
            <person name="Guillou S."/>
            <person name="Cros-Aarteil S."/>
            <person name="Calhoun S."/>
            <person name="Haridas S."/>
            <person name="Kuo A."/>
            <person name="Mondo S."/>
            <person name="Pangilinan J."/>
            <person name="Riley R."/>
            <person name="LaButti K."/>
            <person name="Andreopoulos B."/>
            <person name="Lipzen A."/>
            <person name="Chen C."/>
            <person name="Yan M."/>
            <person name="Daum C."/>
            <person name="Ng V."/>
            <person name="Clum A."/>
            <person name="Steindorff A."/>
            <person name="Ohm R.A."/>
            <person name="Martin F."/>
            <person name="Silar P."/>
            <person name="Natvig D.O."/>
            <person name="Lalanne C."/>
            <person name="Gautier V."/>
            <person name="Ament-Velasquez S.L."/>
            <person name="Kruys A."/>
            <person name="Hutchinson M.I."/>
            <person name="Powell A.J."/>
            <person name="Barry K."/>
            <person name="Miller A.N."/>
            <person name="Grigoriev I.V."/>
            <person name="Debuchy R."/>
            <person name="Gladieux P."/>
            <person name="Hiltunen Thoren M."/>
            <person name="Johannesson H."/>
        </authorList>
    </citation>
    <scope>NUCLEOTIDE SEQUENCE</scope>
    <source>
        <strain evidence="2">CBS 532.94</strain>
    </source>
</reference>
<dbReference type="SUPFAM" id="SSF53067">
    <property type="entry name" value="Actin-like ATPase domain"/>
    <property type="match status" value="2"/>
</dbReference>
<keyword evidence="3" id="KW-1185">Reference proteome</keyword>
<organism evidence="2 3">
    <name type="scientific">Achaetomium macrosporum</name>
    <dbReference type="NCBI Taxonomy" id="79813"/>
    <lineage>
        <taxon>Eukaryota</taxon>
        <taxon>Fungi</taxon>
        <taxon>Dikarya</taxon>
        <taxon>Ascomycota</taxon>
        <taxon>Pezizomycotina</taxon>
        <taxon>Sordariomycetes</taxon>
        <taxon>Sordariomycetidae</taxon>
        <taxon>Sordariales</taxon>
        <taxon>Chaetomiaceae</taxon>
        <taxon>Achaetomium</taxon>
    </lineage>
</organism>
<dbReference type="Gene3D" id="3.30.420.40">
    <property type="match status" value="1"/>
</dbReference>
<feature type="region of interest" description="Disordered" evidence="1">
    <location>
        <begin position="12"/>
        <end position="46"/>
    </location>
</feature>
<feature type="compositionally biased region" description="Polar residues" evidence="1">
    <location>
        <begin position="34"/>
        <end position="44"/>
    </location>
</feature>
<protein>
    <recommendedName>
        <fullName evidence="4">Actin-like ATPase domain-containing protein</fullName>
    </recommendedName>
</protein>
<dbReference type="CDD" id="cd10170">
    <property type="entry name" value="ASKHA_NBD_HSP70"/>
    <property type="match status" value="1"/>
</dbReference>
<gene>
    <name evidence="2" type="ORF">C8A03DRAFT_32951</name>
</gene>